<comment type="subcellular location">
    <subcellularLocation>
        <location evidence="1">Cell membrane</location>
        <topology evidence="1">Multi-pass membrane protein</topology>
    </subcellularLocation>
</comment>
<feature type="compositionally biased region" description="Pro residues" evidence="6">
    <location>
        <begin position="346"/>
        <end position="355"/>
    </location>
</feature>
<evidence type="ECO:0000256" key="4">
    <source>
        <dbReference type="ARBA" id="ARBA00022989"/>
    </source>
</evidence>
<feature type="transmembrane region" description="Helical" evidence="7">
    <location>
        <begin position="45"/>
        <end position="67"/>
    </location>
</feature>
<gene>
    <name evidence="8" type="ORF">RI138_23165</name>
</gene>
<evidence type="ECO:0000256" key="1">
    <source>
        <dbReference type="ARBA" id="ARBA00004651"/>
    </source>
</evidence>
<dbReference type="Pfam" id="PF03706">
    <property type="entry name" value="LPG_synthase_TM"/>
    <property type="match status" value="1"/>
</dbReference>
<keyword evidence="3 7" id="KW-0812">Transmembrane</keyword>
<organism evidence="8 9">
    <name type="scientific">Streptomyces durocortorensis</name>
    <dbReference type="NCBI Taxonomy" id="2811104"/>
    <lineage>
        <taxon>Bacteria</taxon>
        <taxon>Bacillati</taxon>
        <taxon>Actinomycetota</taxon>
        <taxon>Actinomycetes</taxon>
        <taxon>Kitasatosporales</taxon>
        <taxon>Streptomycetaceae</taxon>
        <taxon>Streptomyces</taxon>
    </lineage>
</organism>
<sequence>MTVWLRRLLTPVVVVAALVGVFFLVRGEGPKAVEAFAHADAVPLIVASVVANIGGLVLAVHAWRALIPGDHPIRGLRAAKIYFLGQLSKYVPGRVWGVITHVAHGREAGVPGAQMTSAYVLSLALTLLTGAAVGLVAAPAALPGHWMWLCPPALFFLAGVVRPSLITRPVVAAARLVKRPVVPPPDGAVRKAVLLAIASWTASGLHLWFLLLAVGAPPLAGLGAAVGGFALATVISSLALIVPDGWGVRELTLTAALSTVLPGGLAATAAIASRLVCVVAELASSAVVLAWSRARDAKAARAARTAAGVAGSAAGAVPAAAGPRAPGTPRVRRAGRAPDALAFPAPLVPPIPPTAPMGEEARVHP</sequence>
<evidence type="ECO:0000256" key="5">
    <source>
        <dbReference type="ARBA" id="ARBA00023136"/>
    </source>
</evidence>
<keyword evidence="2" id="KW-1003">Cell membrane</keyword>
<proteinExistence type="predicted"/>
<evidence type="ECO:0000313" key="9">
    <source>
        <dbReference type="Proteomes" id="UP001303236"/>
    </source>
</evidence>
<feature type="transmembrane region" description="Helical" evidence="7">
    <location>
        <begin position="7"/>
        <end position="25"/>
    </location>
</feature>
<feature type="transmembrane region" description="Helical" evidence="7">
    <location>
        <begin position="219"/>
        <end position="241"/>
    </location>
</feature>
<name>A0ABY9W648_9ACTN</name>
<evidence type="ECO:0000313" key="8">
    <source>
        <dbReference type="EMBL" id="WNF29492.1"/>
    </source>
</evidence>
<dbReference type="EMBL" id="CP134500">
    <property type="protein sequence ID" value="WNF29492.1"/>
    <property type="molecule type" value="Genomic_DNA"/>
</dbReference>
<keyword evidence="5 7" id="KW-0472">Membrane</keyword>
<dbReference type="InterPro" id="IPR022791">
    <property type="entry name" value="L-PG_synthase/AglD"/>
</dbReference>
<evidence type="ECO:0000256" key="7">
    <source>
        <dbReference type="SAM" id="Phobius"/>
    </source>
</evidence>
<accession>A0ABY9W648</accession>
<evidence type="ECO:0000256" key="3">
    <source>
        <dbReference type="ARBA" id="ARBA00022692"/>
    </source>
</evidence>
<feature type="transmembrane region" description="Helical" evidence="7">
    <location>
        <begin position="271"/>
        <end position="291"/>
    </location>
</feature>
<reference evidence="8 9" key="1">
    <citation type="submission" date="2023-09" db="EMBL/GenBank/DDBJ databases">
        <title>Genome completion map analysis of the actinomycetes C11-1.</title>
        <authorList>
            <person name="Qin P."/>
            <person name="Guan P."/>
        </authorList>
    </citation>
    <scope>NUCLEOTIDE SEQUENCE [LARGE SCALE GENOMIC DNA]</scope>
    <source>
        <strain evidence="8 9">C11-1</strain>
    </source>
</reference>
<dbReference type="Proteomes" id="UP001303236">
    <property type="component" value="Chromosome"/>
</dbReference>
<evidence type="ECO:0000256" key="2">
    <source>
        <dbReference type="ARBA" id="ARBA00022475"/>
    </source>
</evidence>
<keyword evidence="9" id="KW-1185">Reference proteome</keyword>
<keyword evidence="4 7" id="KW-1133">Transmembrane helix</keyword>
<feature type="region of interest" description="Disordered" evidence="6">
    <location>
        <begin position="342"/>
        <end position="365"/>
    </location>
</feature>
<feature type="transmembrane region" description="Helical" evidence="7">
    <location>
        <begin position="192"/>
        <end position="213"/>
    </location>
</feature>
<evidence type="ECO:0000256" key="6">
    <source>
        <dbReference type="SAM" id="MobiDB-lite"/>
    </source>
</evidence>
<protein>
    <submittedName>
        <fullName evidence="8">Lysylphosphatidylglycerol synthase domain-containing protein</fullName>
    </submittedName>
</protein>
<feature type="transmembrane region" description="Helical" evidence="7">
    <location>
        <begin position="118"/>
        <end position="140"/>
    </location>
</feature>